<evidence type="ECO:0000256" key="9">
    <source>
        <dbReference type="RuleBase" id="RU004011"/>
    </source>
</evidence>
<evidence type="ECO:0000256" key="8">
    <source>
        <dbReference type="PROSITE-ProRule" id="PRU00706"/>
    </source>
</evidence>
<dbReference type="AlphaFoldDB" id="A0A438FSA4"/>
<evidence type="ECO:0000256" key="2">
    <source>
        <dbReference type="ARBA" id="ARBA00000937"/>
    </source>
</evidence>
<comment type="cofactor">
    <cofactor evidence="3">
        <name>Mg(2+)</name>
        <dbReference type="ChEBI" id="CHEBI:18420"/>
    </cofactor>
</comment>
<evidence type="ECO:0000256" key="7">
    <source>
        <dbReference type="ARBA" id="ARBA00022777"/>
    </source>
</evidence>
<comment type="caution">
    <text evidence="11">The sequence shown here is derived from an EMBL/GenBank/DDBJ whole genome shotgun (WGS) entry which is preliminary data.</text>
</comment>
<sequence>MKRSIEFGKLEDVVANPKTSTVGLKFAEKYLEDLSSKSFFTGLVDYIILGPVVAMIWENKNVVTTGSKIIGATNPSDSALGSIRDDLAFGIGRNVIHGSDVNGR</sequence>
<dbReference type="Proteomes" id="UP000288805">
    <property type="component" value="Unassembled WGS sequence"/>
</dbReference>
<dbReference type="InterPro" id="IPR036850">
    <property type="entry name" value="NDK-like_dom_sf"/>
</dbReference>
<proteinExistence type="inferred from homology"/>
<dbReference type="SUPFAM" id="SSF54919">
    <property type="entry name" value="Nucleoside diphosphate kinase, NDK"/>
    <property type="match status" value="1"/>
</dbReference>
<dbReference type="SMART" id="SM00562">
    <property type="entry name" value="NDK"/>
    <property type="match status" value="1"/>
</dbReference>
<keyword evidence="6" id="KW-0808">Transferase</keyword>
<dbReference type="PANTHER" id="PTHR11349">
    <property type="entry name" value="NUCLEOSIDE DIPHOSPHATE KINASE"/>
    <property type="match status" value="1"/>
</dbReference>
<evidence type="ECO:0000256" key="4">
    <source>
        <dbReference type="ARBA" id="ARBA00008142"/>
    </source>
</evidence>
<accession>A0A438FSA4</accession>
<keyword evidence="7 11" id="KW-0418">Kinase</keyword>
<dbReference type="GO" id="GO:0006241">
    <property type="term" value="P:CTP biosynthetic process"/>
    <property type="evidence" value="ECO:0007669"/>
    <property type="project" value="InterPro"/>
</dbReference>
<dbReference type="PRINTS" id="PR01243">
    <property type="entry name" value="NUCDPKINASE"/>
</dbReference>
<evidence type="ECO:0000256" key="1">
    <source>
        <dbReference type="ARBA" id="ARBA00000082"/>
    </source>
</evidence>
<evidence type="ECO:0000259" key="10">
    <source>
        <dbReference type="SMART" id="SM00562"/>
    </source>
</evidence>
<dbReference type="InterPro" id="IPR001564">
    <property type="entry name" value="Nucleoside_diP_kinase"/>
</dbReference>
<dbReference type="GO" id="GO:0006228">
    <property type="term" value="P:UTP biosynthetic process"/>
    <property type="evidence" value="ECO:0007669"/>
    <property type="project" value="InterPro"/>
</dbReference>
<comment type="caution">
    <text evidence="8">Lacks conserved residue(s) required for the propagation of feature annotation.</text>
</comment>
<dbReference type="InterPro" id="IPR034907">
    <property type="entry name" value="NDK-like_dom"/>
</dbReference>
<dbReference type="GO" id="GO:0006183">
    <property type="term" value="P:GTP biosynthetic process"/>
    <property type="evidence" value="ECO:0007669"/>
    <property type="project" value="InterPro"/>
</dbReference>
<dbReference type="GO" id="GO:0004550">
    <property type="term" value="F:nucleoside diphosphate kinase activity"/>
    <property type="evidence" value="ECO:0007669"/>
    <property type="project" value="UniProtKB-EC"/>
</dbReference>
<dbReference type="Pfam" id="PF00334">
    <property type="entry name" value="NDK"/>
    <property type="match status" value="1"/>
</dbReference>
<protein>
    <recommendedName>
        <fullName evidence="5">nucleoside-diphosphate kinase</fullName>
        <ecNumber evidence="5">2.7.4.6</ecNumber>
    </recommendedName>
</protein>
<dbReference type="EC" id="2.7.4.6" evidence="5"/>
<comment type="catalytic activity">
    <reaction evidence="1">
        <text>a 2'-deoxyribonucleoside 5'-diphosphate + ATP = a 2'-deoxyribonucleoside 5'-triphosphate + ADP</text>
        <dbReference type="Rhea" id="RHEA:44640"/>
        <dbReference type="ChEBI" id="CHEBI:30616"/>
        <dbReference type="ChEBI" id="CHEBI:61560"/>
        <dbReference type="ChEBI" id="CHEBI:73316"/>
        <dbReference type="ChEBI" id="CHEBI:456216"/>
        <dbReference type="EC" id="2.7.4.6"/>
    </reaction>
</comment>
<dbReference type="Gene3D" id="3.30.70.141">
    <property type="entry name" value="Nucleoside diphosphate kinase-like domain"/>
    <property type="match status" value="1"/>
</dbReference>
<evidence type="ECO:0000256" key="3">
    <source>
        <dbReference type="ARBA" id="ARBA00001946"/>
    </source>
</evidence>
<dbReference type="PROSITE" id="PS51374">
    <property type="entry name" value="NDPK_LIKE"/>
    <property type="match status" value="1"/>
</dbReference>
<gene>
    <name evidence="11" type="primary">NDK1_1</name>
    <name evidence="11" type="ORF">CK203_056285</name>
</gene>
<comment type="similarity">
    <text evidence="4 8 9">Belongs to the NDK family.</text>
</comment>
<evidence type="ECO:0000256" key="6">
    <source>
        <dbReference type="ARBA" id="ARBA00022679"/>
    </source>
</evidence>
<feature type="domain" description="Nucleoside diphosphate kinase-like" evidence="10">
    <location>
        <begin position="10"/>
        <end position="103"/>
    </location>
</feature>
<dbReference type="EMBL" id="QGNW01000758">
    <property type="protein sequence ID" value="RVW62827.1"/>
    <property type="molecule type" value="Genomic_DNA"/>
</dbReference>
<comment type="catalytic activity">
    <reaction evidence="2">
        <text>a ribonucleoside 5'-diphosphate + ATP = a ribonucleoside 5'-triphosphate + ADP</text>
        <dbReference type="Rhea" id="RHEA:18113"/>
        <dbReference type="ChEBI" id="CHEBI:30616"/>
        <dbReference type="ChEBI" id="CHEBI:57930"/>
        <dbReference type="ChEBI" id="CHEBI:61557"/>
        <dbReference type="ChEBI" id="CHEBI:456216"/>
        <dbReference type="EC" id="2.7.4.6"/>
    </reaction>
</comment>
<reference evidence="11 12" key="1">
    <citation type="journal article" date="2018" name="PLoS Genet.">
        <title>Population sequencing reveals clonal diversity and ancestral inbreeding in the grapevine cultivar Chardonnay.</title>
        <authorList>
            <person name="Roach M.J."/>
            <person name="Johnson D.L."/>
            <person name="Bohlmann J."/>
            <person name="van Vuuren H.J."/>
            <person name="Jones S.J."/>
            <person name="Pretorius I.S."/>
            <person name="Schmidt S.A."/>
            <person name="Borneman A.R."/>
        </authorList>
    </citation>
    <scope>NUCLEOTIDE SEQUENCE [LARGE SCALE GENOMIC DNA]</scope>
    <source>
        <strain evidence="12">cv. Chardonnay</strain>
        <tissue evidence="11">Leaf</tissue>
    </source>
</reference>
<name>A0A438FSA4_VITVI</name>
<evidence type="ECO:0000256" key="5">
    <source>
        <dbReference type="ARBA" id="ARBA00012966"/>
    </source>
</evidence>
<evidence type="ECO:0000313" key="12">
    <source>
        <dbReference type="Proteomes" id="UP000288805"/>
    </source>
</evidence>
<evidence type="ECO:0000313" key="11">
    <source>
        <dbReference type="EMBL" id="RVW62827.1"/>
    </source>
</evidence>
<organism evidence="11 12">
    <name type="scientific">Vitis vinifera</name>
    <name type="common">Grape</name>
    <dbReference type="NCBI Taxonomy" id="29760"/>
    <lineage>
        <taxon>Eukaryota</taxon>
        <taxon>Viridiplantae</taxon>
        <taxon>Streptophyta</taxon>
        <taxon>Embryophyta</taxon>
        <taxon>Tracheophyta</taxon>
        <taxon>Spermatophyta</taxon>
        <taxon>Magnoliopsida</taxon>
        <taxon>eudicotyledons</taxon>
        <taxon>Gunneridae</taxon>
        <taxon>Pentapetalae</taxon>
        <taxon>rosids</taxon>
        <taxon>Vitales</taxon>
        <taxon>Vitaceae</taxon>
        <taxon>Viteae</taxon>
        <taxon>Vitis</taxon>
    </lineage>
</organism>